<dbReference type="AlphaFoldDB" id="A0AA88N5U1"/>
<dbReference type="Proteomes" id="UP001187415">
    <property type="component" value="Unassembled WGS sequence"/>
</dbReference>
<proteinExistence type="predicted"/>
<evidence type="ECO:0000313" key="2">
    <source>
        <dbReference type="Proteomes" id="UP001187415"/>
    </source>
</evidence>
<sequence length="66" mass="7322">MRHTHEIGENNCLTEGACGACGLQAAADTRLQIRHMSVRSVGLDEFLLPSTWILSRDPPPTFRSEQ</sequence>
<protein>
    <submittedName>
        <fullName evidence="1">Uncharacterized protein</fullName>
    </submittedName>
</protein>
<comment type="caution">
    <text evidence="1">The sequence shown here is derived from an EMBL/GenBank/DDBJ whole genome shotgun (WGS) entry which is preliminary data.</text>
</comment>
<keyword evidence="2" id="KW-1185">Reference proteome</keyword>
<name>A0AA88N5U1_CHASR</name>
<accession>A0AA88N5U1</accession>
<dbReference type="EMBL" id="JAUPFM010000006">
    <property type="protein sequence ID" value="KAK2849568.1"/>
    <property type="molecule type" value="Genomic_DNA"/>
</dbReference>
<organism evidence="1 2">
    <name type="scientific">Channa striata</name>
    <name type="common">Snakehead murrel</name>
    <name type="synonym">Ophicephalus striatus</name>
    <dbReference type="NCBI Taxonomy" id="64152"/>
    <lineage>
        <taxon>Eukaryota</taxon>
        <taxon>Metazoa</taxon>
        <taxon>Chordata</taxon>
        <taxon>Craniata</taxon>
        <taxon>Vertebrata</taxon>
        <taxon>Euteleostomi</taxon>
        <taxon>Actinopterygii</taxon>
        <taxon>Neopterygii</taxon>
        <taxon>Teleostei</taxon>
        <taxon>Neoteleostei</taxon>
        <taxon>Acanthomorphata</taxon>
        <taxon>Anabantaria</taxon>
        <taxon>Anabantiformes</taxon>
        <taxon>Channoidei</taxon>
        <taxon>Channidae</taxon>
        <taxon>Channa</taxon>
    </lineage>
</organism>
<evidence type="ECO:0000313" key="1">
    <source>
        <dbReference type="EMBL" id="KAK2849568.1"/>
    </source>
</evidence>
<reference evidence="1" key="1">
    <citation type="submission" date="2023-07" db="EMBL/GenBank/DDBJ databases">
        <title>Chromosome-level Genome Assembly of Striped Snakehead (Channa striata).</title>
        <authorList>
            <person name="Liu H."/>
        </authorList>
    </citation>
    <scope>NUCLEOTIDE SEQUENCE</scope>
    <source>
        <strain evidence="1">Gz</strain>
        <tissue evidence="1">Muscle</tissue>
    </source>
</reference>
<gene>
    <name evidence="1" type="ORF">Q5P01_009402</name>
</gene>